<dbReference type="SUPFAM" id="SSF56219">
    <property type="entry name" value="DNase I-like"/>
    <property type="match status" value="1"/>
</dbReference>
<keyword evidence="5" id="KW-1185">Reference proteome</keyword>
<dbReference type="AlphaFoldDB" id="A0A3S1BQD4"/>
<dbReference type="GO" id="GO:0003824">
    <property type="term" value="F:catalytic activity"/>
    <property type="evidence" value="ECO:0007669"/>
    <property type="project" value="InterPro"/>
</dbReference>
<dbReference type="OrthoDB" id="8013580at2759"/>
<evidence type="ECO:0000313" key="4">
    <source>
        <dbReference type="EMBL" id="RUS72308.1"/>
    </source>
</evidence>
<dbReference type="SMART" id="SM00343">
    <property type="entry name" value="ZnF_C2HC"/>
    <property type="match status" value="2"/>
</dbReference>
<dbReference type="GO" id="GO:0003676">
    <property type="term" value="F:nucleic acid binding"/>
    <property type="evidence" value="ECO:0007669"/>
    <property type="project" value="InterPro"/>
</dbReference>
<reference evidence="4 5" key="1">
    <citation type="submission" date="2019-01" db="EMBL/GenBank/DDBJ databases">
        <title>A draft genome assembly of the solar-powered sea slug Elysia chlorotica.</title>
        <authorList>
            <person name="Cai H."/>
            <person name="Li Q."/>
            <person name="Fang X."/>
            <person name="Li J."/>
            <person name="Curtis N.E."/>
            <person name="Altenburger A."/>
            <person name="Shibata T."/>
            <person name="Feng M."/>
            <person name="Maeda T."/>
            <person name="Schwartz J.A."/>
            <person name="Shigenobu S."/>
            <person name="Lundholm N."/>
            <person name="Nishiyama T."/>
            <person name="Yang H."/>
            <person name="Hasebe M."/>
            <person name="Li S."/>
            <person name="Pierce S.K."/>
            <person name="Wang J."/>
        </authorList>
    </citation>
    <scope>NUCLEOTIDE SEQUENCE [LARGE SCALE GENOMIC DNA]</scope>
    <source>
        <strain evidence="4">EC2010</strain>
        <tissue evidence="4">Whole organism of an adult</tissue>
    </source>
</reference>
<name>A0A3S1BQD4_ELYCH</name>
<keyword evidence="1" id="KW-0863">Zinc-finger</keyword>
<evidence type="ECO:0000256" key="1">
    <source>
        <dbReference type="PROSITE-ProRule" id="PRU00047"/>
    </source>
</evidence>
<dbReference type="InterPro" id="IPR001878">
    <property type="entry name" value="Znf_CCHC"/>
</dbReference>
<keyword evidence="1" id="KW-0479">Metal-binding</keyword>
<proteinExistence type="predicted"/>
<evidence type="ECO:0000313" key="5">
    <source>
        <dbReference type="Proteomes" id="UP000271974"/>
    </source>
</evidence>
<feature type="region of interest" description="Disordered" evidence="2">
    <location>
        <begin position="100"/>
        <end position="161"/>
    </location>
</feature>
<feature type="compositionally biased region" description="Polar residues" evidence="2">
    <location>
        <begin position="100"/>
        <end position="117"/>
    </location>
</feature>
<dbReference type="GO" id="GO:0008270">
    <property type="term" value="F:zinc ion binding"/>
    <property type="evidence" value="ECO:0007669"/>
    <property type="project" value="UniProtKB-KW"/>
</dbReference>
<dbReference type="PROSITE" id="PS50158">
    <property type="entry name" value="ZF_CCHC"/>
    <property type="match status" value="1"/>
</dbReference>
<dbReference type="EMBL" id="RQTK01001083">
    <property type="protein sequence ID" value="RUS72308.1"/>
    <property type="molecule type" value="Genomic_DNA"/>
</dbReference>
<comment type="caution">
    <text evidence="4">The sequence shown here is derived from an EMBL/GenBank/DDBJ whole genome shotgun (WGS) entry which is preliminary data.</text>
</comment>
<sequence length="353" mass="39059">MRCFKCHRFGHSQTTCRRTAVCCSCGKGGHAGKDCKADPSCLNCHGPHAADSKECPKWKEEEAIQLYRAQHGGTFAQTRAAVVVELDQNIKHRAYAKATSVGTKSAQTAPPKSSGRVNITAKAQGKKSHKVDSPVKKSTVTAESRSKVKPTASPAPQRTPYGWPARLQKSKFFKMSNPHFLQWNCRGLRANYPELQHITLKHNVAAACLQETKLPPNLDFNIRDLSAYHHHSGGADGLSGGTSIFVKNTVPHRSITLSLFLLIREIVNISGKCPRMKGNTGSAPFLRTYQEFPRNSGNWGSLGAKPPLFLSQSQDLGKDWENPQNYRPIALTSCLCKLFEKMVARRLSWHLET</sequence>
<evidence type="ECO:0000256" key="2">
    <source>
        <dbReference type="SAM" id="MobiDB-lite"/>
    </source>
</evidence>
<protein>
    <recommendedName>
        <fullName evidence="3">CCHC-type domain-containing protein</fullName>
    </recommendedName>
</protein>
<evidence type="ECO:0000259" key="3">
    <source>
        <dbReference type="PROSITE" id="PS50158"/>
    </source>
</evidence>
<dbReference type="InterPro" id="IPR036875">
    <property type="entry name" value="Znf_CCHC_sf"/>
</dbReference>
<dbReference type="SUPFAM" id="SSF57756">
    <property type="entry name" value="Retrovirus zinc finger-like domains"/>
    <property type="match status" value="1"/>
</dbReference>
<dbReference type="InterPro" id="IPR005135">
    <property type="entry name" value="Endo/exonuclease/phosphatase"/>
</dbReference>
<keyword evidence="1" id="KW-0862">Zinc</keyword>
<gene>
    <name evidence="4" type="ORF">EGW08_019931</name>
</gene>
<dbReference type="Pfam" id="PF03372">
    <property type="entry name" value="Exo_endo_phos"/>
    <property type="match status" value="1"/>
</dbReference>
<organism evidence="4 5">
    <name type="scientific">Elysia chlorotica</name>
    <name type="common">Eastern emerald elysia</name>
    <name type="synonym">Sea slug</name>
    <dbReference type="NCBI Taxonomy" id="188477"/>
    <lineage>
        <taxon>Eukaryota</taxon>
        <taxon>Metazoa</taxon>
        <taxon>Spiralia</taxon>
        <taxon>Lophotrochozoa</taxon>
        <taxon>Mollusca</taxon>
        <taxon>Gastropoda</taxon>
        <taxon>Heterobranchia</taxon>
        <taxon>Euthyneura</taxon>
        <taxon>Panpulmonata</taxon>
        <taxon>Sacoglossa</taxon>
        <taxon>Placobranchoidea</taxon>
        <taxon>Plakobranchidae</taxon>
        <taxon>Elysia</taxon>
    </lineage>
</organism>
<accession>A0A3S1BQD4</accession>
<feature type="domain" description="CCHC-type" evidence="3">
    <location>
        <begin position="22"/>
        <end position="36"/>
    </location>
</feature>
<dbReference type="InterPro" id="IPR036691">
    <property type="entry name" value="Endo/exonu/phosph_ase_sf"/>
</dbReference>
<dbReference type="Gene3D" id="3.60.10.10">
    <property type="entry name" value="Endonuclease/exonuclease/phosphatase"/>
    <property type="match status" value="1"/>
</dbReference>
<dbReference type="Proteomes" id="UP000271974">
    <property type="component" value="Unassembled WGS sequence"/>
</dbReference>